<evidence type="ECO:0000256" key="5">
    <source>
        <dbReference type="ARBA" id="ARBA00022691"/>
    </source>
</evidence>
<dbReference type="EMBL" id="CP063164">
    <property type="protein sequence ID" value="QOR61901.1"/>
    <property type="molecule type" value="Genomic_DNA"/>
</dbReference>
<dbReference type="RefSeq" id="WP_197547845.1">
    <property type="nucleotide sequence ID" value="NZ_CP063164.1"/>
</dbReference>
<dbReference type="Gene3D" id="3.40.50.150">
    <property type="entry name" value="Vaccinia Virus protein VP39"/>
    <property type="match status" value="1"/>
</dbReference>
<dbReference type="EC" id="2.1.1.72" evidence="2"/>
<dbReference type="GO" id="GO:0008170">
    <property type="term" value="F:N-methyltransferase activity"/>
    <property type="evidence" value="ECO:0007669"/>
    <property type="project" value="InterPro"/>
</dbReference>
<feature type="domain" description="DNA methylase N-4/N-6" evidence="7">
    <location>
        <begin position="409"/>
        <end position="756"/>
    </location>
</feature>
<gene>
    <name evidence="8" type="ORF">IMZ28_06830</name>
    <name evidence="9" type="ORF">IMZ28_10880</name>
</gene>
<proteinExistence type="inferred from homology"/>
<dbReference type="KEGG" id="sinu:IMZ28_10880"/>
<dbReference type="InterPro" id="IPR002052">
    <property type="entry name" value="DNA_methylase_N6_adenine_CS"/>
</dbReference>
<keyword evidence="10" id="KW-1185">Reference proteome</keyword>
<dbReference type="AlphaFoldDB" id="A0A7M1S277"/>
<evidence type="ECO:0000259" key="7">
    <source>
        <dbReference type="Pfam" id="PF01555"/>
    </source>
</evidence>
<comment type="similarity">
    <text evidence="1">Belongs to the N(4)/N(6)-methyltransferase family.</text>
</comment>
<evidence type="ECO:0000256" key="3">
    <source>
        <dbReference type="ARBA" id="ARBA00022603"/>
    </source>
</evidence>
<organism evidence="8 10">
    <name type="scientific">Sulfurovum indicum</name>
    <dbReference type="NCBI Taxonomy" id="2779528"/>
    <lineage>
        <taxon>Bacteria</taxon>
        <taxon>Pseudomonadati</taxon>
        <taxon>Campylobacterota</taxon>
        <taxon>Epsilonproteobacteria</taxon>
        <taxon>Campylobacterales</taxon>
        <taxon>Sulfurovaceae</taxon>
        <taxon>Sulfurovum</taxon>
    </lineage>
</organism>
<dbReference type="GO" id="GO:0032259">
    <property type="term" value="P:methylation"/>
    <property type="evidence" value="ECO:0007669"/>
    <property type="project" value="UniProtKB-KW"/>
</dbReference>
<evidence type="ECO:0000256" key="6">
    <source>
        <dbReference type="ARBA" id="ARBA00047942"/>
    </source>
</evidence>
<dbReference type="InterPro" id="IPR002295">
    <property type="entry name" value="N4/N6-MTase_EcoPI_Mod-like"/>
</dbReference>
<dbReference type="GO" id="GO:0009007">
    <property type="term" value="F:site-specific DNA-methyltransferase (adenine-specific) activity"/>
    <property type="evidence" value="ECO:0007669"/>
    <property type="project" value="UniProtKB-EC"/>
</dbReference>
<sequence length="981" mass="115105">MNTQTQFIDLLKTIFQFNKNKIDLDFGVYKIFKYKENEIVDFIEKKLPAFIEEAVKDVGEYDIYRDVLNFFGRYYDQGDFYPTPVFSKNKHHIFRHNGEEIIFSWANKDQYYIKSVNSFQEYKIVDISVKNRKKAFKNVTNIKFLIDEIEEEKGTTKSGRAFVLSENKKPQVSDDGNSFLIYFDYKKSKTPVTLEALKKIFESEKIEIENLEFHFKKFNSLHKSDFFIHKNLDSFLTMELDYYIKTVVLDLDKLEVENDLLIKRAIAIKKIGAFIIEFLASMENLQKLLWEKKKFAYDVNYIITLDKIHLPLLRKIISHEKFNKQVEEWKSLGLIEKFPKNSFIDSKTKEIKEEYKYLPLDTAIFEDQDLTYSVLEHIEYLDDTIDSILVNSDNFHGINFLIEKFKKLIKCVYIDPPYNTETDRSNGTFPYKDGYPDSTWLSLLGSRIEASLPLLSDNAVIFSSIDDNEVDNLLKLYKSLGFDFVKLLPTIMNLKGNNDEYGFSGAHEYTICSIKNGKVDGAILELNVTEDDIIKWETDERGFFKKGATLKSSGENAPRTKRQNLYYPILFNKKTNKVESILFEEYGKIYNKENNTFNDNYIEELRTKYQKKDYVFLLPLDEKGSKLTWRWSFEKIQKESYDVIPVKTKTGVTLYKKQRPELKDFPTKKAKSFLYKPSYSSGNGTAELKELFNSKPFKSPKPLALVEDLISLGSTPESGYILDYFLGSGTTIHAAINQKRLKQDFKVIGIENGEYFDSLIIKRTKKAIYSDSWEEGKAQKPNGISQIVKYFKLEQYEDALENTVFNSSDYSAIKAFKDGLEPFKEYMTEHYQKSYLSLYEHFGKSHSQSLMMKIEDELLNKPFDFKLKIYEDGTIKEKTMDLVETFNALIGINVMSIKMRQYEGKRYVFVDSPDILVIWREFDNLKEVMQTEYKNKEMEFMKQEVDMNDKTIYMNGVCQTHSRIEFDAKETLFALREKLID</sequence>
<protein>
    <recommendedName>
        <fullName evidence="2">site-specific DNA-methyltransferase (adenine-specific)</fullName>
        <ecNumber evidence="2">2.1.1.72</ecNumber>
    </recommendedName>
</protein>
<evidence type="ECO:0000313" key="9">
    <source>
        <dbReference type="EMBL" id="QOR61901.1"/>
    </source>
</evidence>
<evidence type="ECO:0000313" key="10">
    <source>
        <dbReference type="Proteomes" id="UP000595074"/>
    </source>
</evidence>
<reference evidence="8 10" key="1">
    <citation type="submission" date="2020-10" db="EMBL/GenBank/DDBJ databases">
        <title>The genome of sulfurovum sp.</title>
        <authorList>
            <person name="Xie S."/>
            <person name="Shao Z."/>
            <person name="Jiang L."/>
        </authorList>
    </citation>
    <scope>NUCLEOTIDE SEQUENCE [LARGE SCALE GENOMIC DNA]</scope>
    <source>
        <strain evidence="8 10">ST-419</strain>
    </source>
</reference>
<dbReference type="PRINTS" id="PR00506">
    <property type="entry name" value="D21N6MTFRASE"/>
</dbReference>
<dbReference type="EMBL" id="CP063164">
    <property type="protein sequence ID" value="QOR61172.1"/>
    <property type="molecule type" value="Genomic_DNA"/>
</dbReference>
<keyword evidence="3 8" id="KW-0489">Methyltransferase</keyword>
<dbReference type="InterPro" id="IPR002941">
    <property type="entry name" value="DNA_methylase_N4/N6"/>
</dbReference>
<dbReference type="PROSITE" id="PS00092">
    <property type="entry name" value="N6_MTASE"/>
    <property type="match status" value="1"/>
</dbReference>
<dbReference type="REBASE" id="451530">
    <property type="entry name" value="M.Ssp419ORF6830P"/>
</dbReference>
<dbReference type="SUPFAM" id="SSF53335">
    <property type="entry name" value="S-adenosyl-L-methionine-dependent methyltransferases"/>
    <property type="match status" value="1"/>
</dbReference>
<evidence type="ECO:0000256" key="4">
    <source>
        <dbReference type="ARBA" id="ARBA00022679"/>
    </source>
</evidence>
<name>A0A7M1S277_9BACT</name>
<dbReference type="GO" id="GO:0003677">
    <property type="term" value="F:DNA binding"/>
    <property type="evidence" value="ECO:0007669"/>
    <property type="project" value="InterPro"/>
</dbReference>
<keyword evidence="4 8" id="KW-0808">Transferase</keyword>
<dbReference type="Pfam" id="PF01555">
    <property type="entry name" value="N6_N4_Mtase"/>
    <property type="match status" value="1"/>
</dbReference>
<evidence type="ECO:0000256" key="2">
    <source>
        <dbReference type="ARBA" id="ARBA00011900"/>
    </source>
</evidence>
<comment type="catalytic activity">
    <reaction evidence="6">
        <text>a 2'-deoxyadenosine in DNA + S-adenosyl-L-methionine = an N(6)-methyl-2'-deoxyadenosine in DNA + S-adenosyl-L-homocysteine + H(+)</text>
        <dbReference type="Rhea" id="RHEA:15197"/>
        <dbReference type="Rhea" id="RHEA-COMP:12418"/>
        <dbReference type="Rhea" id="RHEA-COMP:12419"/>
        <dbReference type="ChEBI" id="CHEBI:15378"/>
        <dbReference type="ChEBI" id="CHEBI:57856"/>
        <dbReference type="ChEBI" id="CHEBI:59789"/>
        <dbReference type="ChEBI" id="CHEBI:90615"/>
        <dbReference type="ChEBI" id="CHEBI:90616"/>
        <dbReference type="EC" id="2.1.1.72"/>
    </reaction>
</comment>
<evidence type="ECO:0000256" key="1">
    <source>
        <dbReference type="ARBA" id="ARBA00006594"/>
    </source>
</evidence>
<dbReference type="KEGG" id="sinu:IMZ28_06830"/>
<dbReference type="Proteomes" id="UP000595074">
    <property type="component" value="Chromosome"/>
</dbReference>
<keyword evidence="5" id="KW-0949">S-adenosyl-L-methionine</keyword>
<accession>A0A7M1S277</accession>
<evidence type="ECO:0000313" key="8">
    <source>
        <dbReference type="EMBL" id="QOR61172.1"/>
    </source>
</evidence>
<dbReference type="InterPro" id="IPR029063">
    <property type="entry name" value="SAM-dependent_MTases_sf"/>
</dbReference>